<dbReference type="CDD" id="cd08419">
    <property type="entry name" value="PBP2_CbbR_RubisCO_like"/>
    <property type="match status" value="1"/>
</dbReference>
<reference evidence="8 10" key="1">
    <citation type="submission" date="2016-04" db="EMBL/GenBank/DDBJ databases">
        <authorList>
            <person name="Evans L.H."/>
            <person name="Alamgir A."/>
            <person name="Owens N."/>
            <person name="Weber N.D."/>
            <person name="Virtaneva K."/>
            <person name="Barbian K."/>
            <person name="Babar A."/>
            <person name="Rosenke K."/>
        </authorList>
    </citation>
    <scope>NUCLEOTIDE SEQUENCE [LARGE SCALE GENOMIC DNA]</scope>
    <source>
        <strain evidence="8 10">JL2886</strain>
    </source>
</reference>
<organism evidence="8 10">
    <name type="scientific">Phaeobacter gallaeciensis</name>
    <dbReference type="NCBI Taxonomy" id="60890"/>
    <lineage>
        <taxon>Bacteria</taxon>
        <taxon>Pseudomonadati</taxon>
        <taxon>Pseudomonadota</taxon>
        <taxon>Alphaproteobacteria</taxon>
        <taxon>Rhodobacterales</taxon>
        <taxon>Roseobacteraceae</taxon>
        <taxon>Phaeobacter</taxon>
    </lineage>
</organism>
<dbReference type="SUPFAM" id="SSF46785">
    <property type="entry name" value="Winged helix' DNA-binding domain"/>
    <property type="match status" value="1"/>
</dbReference>
<keyword evidence="2" id="KW-0805">Transcription regulation</keyword>
<proteinExistence type="inferred from homology"/>
<dbReference type="Gene3D" id="1.10.10.10">
    <property type="entry name" value="Winged helix-like DNA-binding domain superfamily/Winged helix DNA-binding domain"/>
    <property type="match status" value="1"/>
</dbReference>
<sequence>MRYSLRQLQIFQEVAQHLSYTRAAEALHLTQPAVFAQVRQLEEQTGHKLIERMGKTLFLTEAGEVVLHAAQRMLGEAEDLDMRLAELRGMARGRLRLAVVSTAKYDIPARIGAYNSDYPGIEVALTVCNREEILSRFAQNADDLYILGTPPQNMAAEVERFAENPLIVIAPPDHPLATRKGLSVADLSVYPFLTRESGSGTRLAAERCFEEAGKSPAVRLELGANEAVKQGVIAGLGWSVLSRATVALELRHGYLTELDVKSFPIMRHWYVAWPKGKQPTMAAEAFLQQLREGTGAAGVGSSAAGQ</sequence>
<dbReference type="PROSITE" id="PS50931">
    <property type="entry name" value="HTH_LYSR"/>
    <property type="match status" value="1"/>
</dbReference>
<keyword evidence="10" id="KW-1185">Reference proteome</keyword>
<evidence type="ECO:0000313" key="8">
    <source>
        <dbReference type="EMBL" id="ANP35287.1"/>
    </source>
</evidence>
<dbReference type="Proteomes" id="UP000092565">
    <property type="component" value="Chromosome"/>
</dbReference>
<accession>A0A1B0ZM99</accession>
<reference evidence="9 11" key="2">
    <citation type="submission" date="2023-02" db="EMBL/GenBank/DDBJ databases">
        <title>Population genomics of bacteria associated with diatom.</title>
        <authorList>
            <person name="Xie J."/>
            <person name="Wang H."/>
        </authorList>
    </citation>
    <scope>NUCLEOTIDE SEQUENCE [LARGE SCALE GENOMIC DNA]</scope>
    <source>
        <strain evidence="9 11">PT47_8</strain>
    </source>
</reference>
<dbReference type="GO" id="GO:0003700">
    <property type="term" value="F:DNA-binding transcription factor activity"/>
    <property type="evidence" value="ECO:0007669"/>
    <property type="project" value="InterPro"/>
</dbReference>
<evidence type="ECO:0000256" key="2">
    <source>
        <dbReference type="ARBA" id="ARBA00023015"/>
    </source>
</evidence>
<evidence type="ECO:0000256" key="1">
    <source>
        <dbReference type="ARBA" id="ARBA00009437"/>
    </source>
</evidence>
<evidence type="ECO:0000313" key="11">
    <source>
        <dbReference type="Proteomes" id="UP001218364"/>
    </source>
</evidence>
<evidence type="ECO:0000313" key="9">
    <source>
        <dbReference type="EMBL" id="MDE4164861.1"/>
    </source>
</evidence>
<dbReference type="InterPro" id="IPR005119">
    <property type="entry name" value="LysR_subst-bd"/>
</dbReference>
<evidence type="ECO:0000256" key="6">
    <source>
        <dbReference type="ARBA" id="ARBA00043141"/>
    </source>
</evidence>
<dbReference type="SUPFAM" id="SSF53850">
    <property type="entry name" value="Periplasmic binding protein-like II"/>
    <property type="match status" value="1"/>
</dbReference>
<dbReference type="InterPro" id="IPR036388">
    <property type="entry name" value="WH-like_DNA-bd_sf"/>
</dbReference>
<dbReference type="EMBL" id="JARCJK010000001">
    <property type="protein sequence ID" value="MDE4164861.1"/>
    <property type="molecule type" value="Genomic_DNA"/>
</dbReference>
<evidence type="ECO:0000256" key="4">
    <source>
        <dbReference type="ARBA" id="ARBA00023163"/>
    </source>
</evidence>
<dbReference type="PANTHER" id="PTHR30126">
    <property type="entry name" value="HTH-TYPE TRANSCRIPTIONAL REGULATOR"/>
    <property type="match status" value="1"/>
</dbReference>
<name>A0A1B0ZM99_9RHOB</name>
<dbReference type="Pfam" id="PF03466">
    <property type="entry name" value="LysR_substrate"/>
    <property type="match status" value="1"/>
</dbReference>
<dbReference type="Gene3D" id="3.40.190.290">
    <property type="match status" value="1"/>
</dbReference>
<dbReference type="InterPro" id="IPR000847">
    <property type="entry name" value="LysR_HTH_N"/>
</dbReference>
<evidence type="ECO:0000256" key="5">
    <source>
        <dbReference type="ARBA" id="ARBA00039279"/>
    </source>
</evidence>
<dbReference type="PANTHER" id="PTHR30126:SF5">
    <property type="entry name" value="HTH-TYPE TRANSCRIPTIONAL ACTIVATOR CMPR"/>
    <property type="match status" value="1"/>
</dbReference>
<dbReference type="PRINTS" id="PR00039">
    <property type="entry name" value="HTHLYSR"/>
</dbReference>
<dbReference type="GO" id="GO:0000976">
    <property type="term" value="F:transcription cis-regulatory region binding"/>
    <property type="evidence" value="ECO:0007669"/>
    <property type="project" value="TreeGrafter"/>
</dbReference>
<dbReference type="InterPro" id="IPR036390">
    <property type="entry name" value="WH_DNA-bd_sf"/>
</dbReference>
<keyword evidence="3" id="KW-0238">DNA-binding</keyword>
<dbReference type="AlphaFoldDB" id="A0A1B0ZM99"/>
<dbReference type="RefSeq" id="WP_065270429.1">
    <property type="nucleotide sequence ID" value="NZ_CP015124.1"/>
</dbReference>
<dbReference type="EMBL" id="CP015124">
    <property type="protein sequence ID" value="ANP35287.1"/>
    <property type="molecule type" value="Genomic_DNA"/>
</dbReference>
<keyword evidence="4" id="KW-0804">Transcription</keyword>
<dbReference type="Pfam" id="PF00126">
    <property type="entry name" value="HTH_1"/>
    <property type="match status" value="1"/>
</dbReference>
<gene>
    <name evidence="8" type="ORF">JL2886_00354</name>
    <name evidence="9" type="ORF">PXK24_04100</name>
</gene>
<comment type="similarity">
    <text evidence="1">Belongs to the LysR transcriptional regulatory family.</text>
</comment>
<feature type="domain" description="HTH lysR-type" evidence="7">
    <location>
        <begin position="1"/>
        <end position="60"/>
    </location>
</feature>
<evidence type="ECO:0000256" key="3">
    <source>
        <dbReference type="ARBA" id="ARBA00023125"/>
    </source>
</evidence>
<evidence type="ECO:0000313" key="10">
    <source>
        <dbReference type="Proteomes" id="UP000092565"/>
    </source>
</evidence>
<evidence type="ECO:0000259" key="7">
    <source>
        <dbReference type="PROSITE" id="PS50931"/>
    </source>
</evidence>
<dbReference type="Proteomes" id="UP001218364">
    <property type="component" value="Unassembled WGS sequence"/>
</dbReference>
<protein>
    <recommendedName>
        <fullName evidence="5">HTH-type transcriptional regulator CbbR</fullName>
    </recommendedName>
    <alternativeName>
        <fullName evidence="6">RuBisCO operon transcriptional regulator</fullName>
    </alternativeName>
</protein>
<dbReference type="FunFam" id="1.10.10.10:FF:000001">
    <property type="entry name" value="LysR family transcriptional regulator"/>
    <property type="match status" value="1"/>
</dbReference>